<sequence length="88" mass="10040">MNEQIALDEEIVKWLITGMTSSRRNLQYSPNRLFRLLQFSAIDKLINEMLFNLVSEGHGLPSLLPSSTTTTYIKNKALLKRQNEVVGC</sequence>
<evidence type="ECO:0000313" key="2">
    <source>
        <dbReference type="Proteomes" id="UP001055879"/>
    </source>
</evidence>
<reference evidence="2" key="1">
    <citation type="journal article" date="2022" name="Mol. Ecol. Resour.">
        <title>The genomes of chicory, endive, great burdock and yacon provide insights into Asteraceae palaeo-polyploidization history and plant inulin production.</title>
        <authorList>
            <person name="Fan W."/>
            <person name="Wang S."/>
            <person name="Wang H."/>
            <person name="Wang A."/>
            <person name="Jiang F."/>
            <person name="Liu H."/>
            <person name="Zhao H."/>
            <person name="Xu D."/>
            <person name="Zhang Y."/>
        </authorList>
    </citation>
    <scope>NUCLEOTIDE SEQUENCE [LARGE SCALE GENOMIC DNA]</scope>
    <source>
        <strain evidence="2">cv. Niubang</strain>
    </source>
</reference>
<proteinExistence type="predicted"/>
<name>A0ACB8Y4N1_ARCLA</name>
<protein>
    <submittedName>
        <fullName evidence="1">Uncharacterized protein</fullName>
    </submittedName>
</protein>
<accession>A0ACB8Y4N1</accession>
<keyword evidence="2" id="KW-1185">Reference proteome</keyword>
<evidence type="ECO:0000313" key="1">
    <source>
        <dbReference type="EMBL" id="KAI3678360.1"/>
    </source>
</evidence>
<dbReference type="Proteomes" id="UP001055879">
    <property type="component" value="Linkage Group LG14"/>
</dbReference>
<comment type="caution">
    <text evidence="1">The sequence shown here is derived from an EMBL/GenBank/DDBJ whole genome shotgun (WGS) entry which is preliminary data.</text>
</comment>
<dbReference type="EMBL" id="CM042060">
    <property type="protein sequence ID" value="KAI3678360.1"/>
    <property type="molecule type" value="Genomic_DNA"/>
</dbReference>
<reference evidence="1 2" key="2">
    <citation type="journal article" date="2022" name="Mol. Ecol. Resour.">
        <title>The genomes of chicory, endive, great burdock and yacon provide insights into Asteraceae paleo-polyploidization history and plant inulin production.</title>
        <authorList>
            <person name="Fan W."/>
            <person name="Wang S."/>
            <person name="Wang H."/>
            <person name="Wang A."/>
            <person name="Jiang F."/>
            <person name="Liu H."/>
            <person name="Zhao H."/>
            <person name="Xu D."/>
            <person name="Zhang Y."/>
        </authorList>
    </citation>
    <scope>NUCLEOTIDE SEQUENCE [LARGE SCALE GENOMIC DNA]</scope>
    <source>
        <strain evidence="2">cv. Niubang</strain>
    </source>
</reference>
<organism evidence="1 2">
    <name type="scientific">Arctium lappa</name>
    <name type="common">Greater burdock</name>
    <name type="synonym">Lappa major</name>
    <dbReference type="NCBI Taxonomy" id="4217"/>
    <lineage>
        <taxon>Eukaryota</taxon>
        <taxon>Viridiplantae</taxon>
        <taxon>Streptophyta</taxon>
        <taxon>Embryophyta</taxon>
        <taxon>Tracheophyta</taxon>
        <taxon>Spermatophyta</taxon>
        <taxon>Magnoliopsida</taxon>
        <taxon>eudicotyledons</taxon>
        <taxon>Gunneridae</taxon>
        <taxon>Pentapetalae</taxon>
        <taxon>asterids</taxon>
        <taxon>campanulids</taxon>
        <taxon>Asterales</taxon>
        <taxon>Asteraceae</taxon>
        <taxon>Carduoideae</taxon>
        <taxon>Cardueae</taxon>
        <taxon>Arctiinae</taxon>
        <taxon>Arctium</taxon>
    </lineage>
</organism>
<gene>
    <name evidence="1" type="ORF">L6452_37648</name>
</gene>